<organism evidence="1 2">
    <name type="scientific">candidate division WOR-1 bacterium DG_54_3</name>
    <dbReference type="NCBI Taxonomy" id="1703775"/>
    <lineage>
        <taxon>Bacteria</taxon>
        <taxon>Bacillati</taxon>
        <taxon>Saganbacteria</taxon>
    </lineage>
</organism>
<evidence type="ECO:0008006" key="3">
    <source>
        <dbReference type="Google" id="ProtNLM"/>
    </source>
</evidence>
<dbReference type="NCBIfam" id="TIGR04076">
    <property type="entry name" value="TIGR04076 family protein"/>
    <property type="match status" value="1"/>
</dbReference>
<dbReference type="InterPro" id="IPR023811">
    <property type="entry name" value="CHP04076"/>
</dbReference>
<dbReference type="Proteomes" id="UP000051861">
    <property type="component" value="Unassembled WGS sequence"/>
</dbReference>
<sequence length="104" mass="11728">MPKCKITVIKRTINQDLIDEYLDRDASKNLGPCERFVDAQEFIVDGYSAEVPEGFCAWAWADIRRDILSVAAGADMPGMKQKGAVITGCTDWFRPVIFKVERID</sequence>
<evidence type="ECO:0000313" key="2">
    <source>
        <dbReference type="Proteomes" id="UP000051861"/>
    </source>
</evidence>
<proteinExistence type="predicted"/>
<protein>
    <recommendedName>
        <fullName evidence="3">TIGR04076 family protein</fullName>
    </recommendedName>
</protein>
<dbReference type="EMBL" id="LIZX01000238">
    <property type="protein sequence ID" value="KPJ63333.1"/>
    <property type="molecule type" value="Genomic_DNA"/>
</dbReference>
<evidence type="ECO:0000313" key="1">
    <source>
        <dbReference type="EMBL" id="KPJ63333.1"/>
    </source>
</evidence>
<reference evidence="1 2" key="1">
    <citation type="journal article" date="2015" name="Microbiome">
        <title>Genomic resolution of linkages in carbon, nitrogen, and sulfur cycling among widespread estuary sediment bacteria.</title>
        <authorList>
            <person name="Baker B.J."/>
            <person name="Lazar C.S."/>
            <person name="Teske A.P."/>
            <person name="Dick G.J."/>
        </authorList>
    </citation>
    <scope>NUCLEOTIDE SEQUENCE [LARGE SCALE GENOMIC DNA]</scope>
    <source>
        <strain evidence="1">DG_54_3</strain>
    </source>
</reference>
<name>A0A0S7XLJ9_UNCSA</name>
<gene>
    <name evidence="1" type="ORF">AMJ44_14545</name>
</gene>
<accession>A0A0S7XLJ9</accession>
<comment type="caution">
    <text evidence="1">The sequence shown here is derived from an EMBL/GenBank/DDBJ whole genome shotgun (WGS) entry which is preliminary data.</text>
</comment>
<dbReference type="AlphaFoldDB" id="A0A0S7XLJ9"/>